<proteinExistence type="predicted"/>
<dbReference type="AlphaFoldDB" id="A0A851CUG7"/>
<dbReference type="SUPFAM" id="SSF49265">
    <property type="entry name" value="Fibronectin type III"/>
    <property type="match status" value="1"/>
</dbReference>
<keyword evidence="2" id="KW-1185">Reference proteome</keyword>
<feature type="non-terminal residue" evidence="1">
    <location>
        <position position="78"/>
    </location>
</feature>
<sequence>VKITFPVKNYGKHTYLCRSFQKFHPEKSKVVCGIDIECGNPPDEPGNVSCIQPGRDGHPICSWDRGRPTYIHTTYVIQ</sequence>
<dbReference type="Proteomes" id="UP000642973">
    <property type="component" value="Unassembled WGS sequence"/>
</dbReference>
<protein>
    <submittedName>
        <fullName evidence="1">I12R2 protein</fullName>
    </submittedName>
</protein>
<evidence type="ECO:0000313" key="1">
    <source>
        <dbReference type="EMBL" id="NWI60755.1"/>
    </source>
</evidence>
<comment type="caution">
    <text evidence="1">The sequence shown here is derived from an EMBL/GenBank/DDBJ whole genome shotgun (WGS) entry which is preliminary data.</text>
</comment>
<dbReference type="InterPro" id="IPR036116">
    <property type="entry name" value="FN3_sf"/>
</dbReference>
<dbReference type="InterPro" id="IPR013783">
    <property type="entry name" value="Ig-like_fold"/>
</dbReference>
<dbReference type="Gene3D" id="2.60.40.10">
    <property type="entry name" value="Immunoglobulins"/>
    <property type="match status" value="1"/>
</dbReference>
<feature type="non-terminal residue" evidence="1">
    <location>
        <position position="1"/>
    </location>
</feature>
<accession>A0A851CUG7</accession>
<evidence type="ECO:0000313" key="2">
    <source>
        <dbReference type="Proteomes" id="UP000642973"/>
    </source>
</evidence>
<dbReference type="EMBL" id="WEIV01028659">
    <property type="protein sequence ID" value="NWI60755.1"/>
    <property type="molecule type" value="Genomic_DNA"/>
</dbReference>
<organism evidence="1 2">
    <name type="scientific">Calyptomena viridis</name>
    <name type="common">Lesser green broadbill</name>
    <dbReference type="NCBI Taxonomy" id="135972"/>
    <lineage>
        <taxon>Eukaryota</taxon>
        <taxon>Metazoa</taxon>
        <taxon>Chordata</taxon>
        <taxon>Craniata</taxon>
        <taxon>Vertebrata</taxon>
        <taxon>Euteleostomi</taxon>
        <taxon>Archelosauria</taxon>
        <taxon>Archosauria</taxon>
        <taxon>Dinosauria</taxon>
        <taxon>Saurischia</taxon>
        <taxon>Theropoda</taxon>
        <taxon>Coelurosauria</taxon>
        <taxon>Aves</taxon>
        <taxon>Neognathae</taxon>
        <taxon>Neoaves</taxon>
        <taxon>Telluraves</taxon>
        <taxon>Australaves</taxon>
        <taxon>Passeriformes</taxon>
        <taxon>Eurylaimidae</taxon>
        <taxon>Calyptomena</taxon>
    </lineage>
</organism>
<gene>
    <name evidence="1" type="primary">Il12rb2</name>
    <name evidence="1" type="ORF">CALVIR_R11636</name>
</gene>
<name>A0A851CUG7_CALVR</name>
<reference evidence="1" key="1">
    <citation type="submission" date="2019-10" db="EMBL/GenBank/DDBJ databases">
        <title>Bird 10,000 Genomes (B10K) Project - Family phase.</title>
        <authorList>
            <person name="Zhang G."/>
        </authorList>
    </citation>
    <scope>NUCLEOTIDE SEQUENCE</scope>
    <source>
        <strain evidence="1">B10K-DU-002-55</strain>
        <tissue evidence="1">Muscle</tissue>
    </source>
</reference>